<comment type="caution">
    <text evidence="3">The sequence shown here is derived from an EMBL/GenBank/DDBJ whole genome shotgun (WGS) entry which is preliminary data.</text>
</comment>
<dbReference type="EMBL" id="JBHULS010000003">
    <property type="protein sequence ID" value="MFD2551757.1"/>
    <property type="molecule type" value="Genomic_DNA"/>
</dbReference>
<evidence type="ECO:0000313" key="4">
    <source>
        <dbReference type="Proteomes" id="UP001597472"/>
    </source>
</evidence>
<evidence type="ECO:0000256" key="1">
    <source>
        <dbReference type="SAM" id="Coils"/>
    </source>
</evidence>
<evidence type="ECO:0000313" key="3">
    <source>
        <dbReference type="EMBL" id="MFD2551757.1"/>
    </source>
</evidence>
<name>A0ABW5KVY3_9FLAO</name>
<keyword evidence="1" id="KW-0175">Coiled coil</keyword>
<feature type="chain" id="PRO_5045537134" evidence="2">
    <location>
        <begin position="22"/>
        <end position="212"/>
    </location>
</feature>
<dbReference type="RefSeq" id="WP_376893220.1">
    <property type="nucleotide sequence ID" value="NZ_JBHULS010000003.1"/>
</dbReference>
<proteinExistence type="predicted"/>
<organism evidence="3 4">
    <name type="scientific">Bizionia sediminis</name>
    <dbReference type="NCBI Taxonomy" id="1737064"/>
    <lineage>
        <taxon>Bacteria</taxon>
        <taxon>Pseudomonadati</taxon>
        <taxon>Bacteroidota</taxon>
        <taxon>Flavobacteriia</taxon>
        <taxon>Flavobacteriales</taxon>
        <taxon>Flavobacteriaceae</taxon>
        <taxon>Bizionia</taxon>
    </lineage>
</organism>
<gene>
    <name evidence="3" type="ORF">ACFSQP_08015</name>
</gene>
<evidence type="ECO:0000256" key="2">
    <source>
        <dbReference type="SAM" id="SignalP"/>
    </source>
</evidence>
<keyword evidence="2" id="KW-0732">Signal</keyword>
<reference evidence="4" key="1">
    <citation type="journal article" date="2019" name="Int. J. Syst. Evol. Microbiol.">
        <title>The Global Catalogue of Microorganisms (GCM) 10K type strain sequencing project: providing services to taxonomists for standard genome sequencing and annotation.</title>
        <authorList>
            <consortium name="The Broad Institute Genomics Platform"/>
            <consortium name="The Broad Institute Genome Sequencing Center for Infectious Disease"/>
            <person name="Wu L."/>
            <person name="Ma J."/>
        </authorList>
    </citation>
    <scope>NUCLEOTIDE SEQUENCE [LARGE SCALE GENOMIC DNA]</scope>
    <source>
        <strain evidence="4">KCTC 42587</strain>
    </source>
</reference>
<sequence>MRKPILTLLPMALFLFTIVSCETGKKTESSKIVLTTENNVYEGDLYQLYLEDKILFTKAQLDITSDFLETEPNNEKLLAELETLKSDLNALKKNIEIQNQQDALIGKLPRVPRVPPVPPQPCLAGACIPTAVSFITISNDIQRIVVKITDLETKEIIASASISKPSPLPQYENLVTATAIDLKEFTGAVIIDIQRTNTDNETISYSLNGNIY</sequence>
<dbReference type="PROSITE" id="PS51257">
    <property type="entry name" value="PROKAR_LIPOPROTEIN"/>
    <property type="match status" value="1"/>
</dbReference>
<feature type="signal peptide" evidence="2">
    <location>
        <begin position="1"/>
        <end position="21"/>
    </location>
</feature>
<dbReference type="Proteomes" id="UP001597472">
    <property type="component" value="Unassembled WGS sequence"/>
</dbReference>
<protein>
    <submittedName>
        <fullName evidence="3">Uncharacterized protein</fullName>
    </submittedName>
</protein>
<feature type="coiled-coil region" evidence="1">
    <location>
        <begin position="74"/>
        <end position="101"/>
    </location>
</feature>
<keyword evidence="4" id="KW-1185">Reference proteome</keyword>
<accession>A0ABW5KVY3</accession>